<gene>
    <name evidence="1" type="ORF">DW027_13805</name>
</gene>
<dbReference type="Proteomes" id="UP000284495">
    <property type="component" value="Unassembled WGS sequence"/>
</dbReference>
<protein>
    <submittedName>
        <fullName evidence="1">Uncharacterized protein</fullName>
    </submittedName>
</protein>
<proteinExistence type="predicted"/>
<accession>A0A415KJP2</accession>
<reference evidence="1 2" key="1">
    <citation type="submission" date="2018-08" db="EMBL/GenBank/DDBJ databases">
        <title>A genome reference for cultivated species of the human gut microbiota.</title>
        <authorList>
            <person name="Zou Y."/>
            <person name="Xue W."/>
            <person name="Luo G."/>
        </authorList>
    </citation>
    <scope>NUCLEOTIDE SEQUENCE [LARGE SCALE GENOMIC DNA]</scope>
    <source>
        <strain evidence="1 2">AF38-2</strain>
    </source>
</reference>
<dbReference type="EMBL" id="QROO01000017">
    <property type="protein sequence ID" value="RHL36497.1"/>
    <property type="molecule type" value="Genomic_DNA"/>
</dbReference>
<organism evidence="1 2">
    <name type="scientific">Bacteroides xylanisolvens</name>
    <dbReference type="NCBI Taxonomy" id="371601"/>
    <lineage>
        <taxon>Bacteria</taxon>
        <taxon>Pseudomonadati</taxon>
        <taxon>Bacteroidota</taxon>
        <taxon>Bacteroidia</taxon>
        <taxon>Bacteroidales</taxon>
        <taxon>Bacteroidaceae</taxon>
        <taxon>Bacteroides</taxon>
    </lineage>
</organism>
<name>A0A415KJP2_9BACE</name>
<dbReference type="AlphaFoldDB" id="A0A415KJP2"/>
<evidence type="ECO:0000313" key="2">
    <source>
        <dbReference type="Proteomes" id="UP000284495"/>
    </source>
</evidence>
<evidence type="ECO:0000313" key="1">
    <source>
        <dbReference type="EMBL" id="RHL36497.1"/>
    </source>
</evidence>
<dbReference type="RefSeq" id="WP_118219239.1">
    <property type="nucleotide sequence ID" value="NZ_JAQEAW010000011.1"/>
</dbReference>
<comment type="caution">
    <text evidence="1">The sequence shown here is derived from an EMBL/GenBank/DDBJ whole genome shotgun (WGS) entry which is preliminary data.</text>
</comment>
<sequence length="76" mass="9087">MAKQEPEYLLKVTIDVLYRASQERITSFFLGEFDTIRKAEKLRDNLTRYNPDKLFLAKYEQITNSQFKIIPNEIDK</sequence>